<reference evidence="9 10" key="1">
    <citation type="submission" date="2007-10" db="EMBL/GenBank/DDBJ databases">
        <title>Draft genome sequence of Dorea formicigenerans(ATCC 27755).</title>
        <authorList>
            <person name="Sudarsanam P."/>
            <person name="Ley R."/>
            <person name="Guruge J."/>
            <person name="Turnbaugh P.J."/>
            <person name="Mahowald M."/>
            <person name="Liep D."/>
            <person name="Gordon J."/>
        </authorList>
    </citation>
    <scope>NUCLEOTIDE SEQUENCE [LARGE SCALE GENOMIC DNA]</scope>
    <source>
        <strain evidence="9 10">ATCC 27755</strain>
    </source>
</reference>
<dbReference type="InterPro" id="IPR035644">
    <property type="entry name" value="MraZ_C"/>
</dbReference>
<evidence type="ECO:0000313" key="9">
    <source>
        <dbReference type="EMBL" id="EDR47801.1"/>
    </source>
</evidence>
<dbReference type="GO" id="GO:2000143">
    <property type="term" value="P:negative regulation of DNA-templated transcription initiation"/>
    <property type="evidence" value="ECO:0007669"/>
    <property type="project" value="TreeGrafter"/>
</dbReference>
<evidence type="ECO:0000256" key="1">
    <source>
        <dbReference type="ARBA" id="ARBA00013860"/>
    </source>
</evidence>
<dbReference type="AlphaFoldDB" id="B0G3Q7"/>
<dbReference type="InterPro" id="IPR038619">
    <property type="entry name" value="MraZ_sf"/>
</dbReference>
<evidence type="ECO:0000256" key="3">
    <source>
        <dbReference type="ARBA" id="ARBA00022737"/>
    </source>
</evidence>
<evidence type="ECO:0000313" key="10">
    <source>
        <dbReference type="Proteomes" id="UP000005359"/>
    </source>
</evidence>
<dbReference type="PANTHER" id="PTHR34701:SF1">
    <property type="entry name" value="TRANSCRIPTIONAL REGULATOR MRAZ"/>
    <property type="match status" value="1"/>
</dbReference>
<dbReference type="PANTHER" id="PTHR34701">
    <property type="entry name" value="TRANSCRIPTIONAL REGULATOR MRAZ"/>
    <property type="match status" value="1"/>
</dbReference>
<dbReference type="CDD" id="cd16321">
    <property type="entry name" value="MraZ_C"/>
    <property type="match status" value="1"/>
</dbReference>
<gene>
    <name evidence="7 9" type="primary">mraZ</name>
    <name evidence="9" type="ORF">DORFOR_00883</name>
</gene>
<dbReference type="PaxDb" id="411461-DORFOR_00883"/>
<reference evidence="9 10" key="2">
    <citation type="submission" date="2007-10" db="EMBL/GenBank/DDBJ databases">
        <authorList>
            <person name="Fulton L."/>
            <person name="Clifton S."/>
            <person name="Fulton B."/>
            <person name="Xu J."/>
            <person name="Minx P."/>
            <person name="Pepin K.H."/>
            <person name="Johnson M."/>
            <person name="Thiruvilangam P."/>
            <person name="Bhonagiri V."/>
            <person name="Nash W.E."/>
            <person name="Wang C."/>
            <person name="Mardis E.R."/>
            <person name="Wilson R.K."/>
        </authorList>
    </citation>
    <scope>NUCLEOTIDE SEQUENCE [LARGE SCALE GENOMIC DNA]</scope>
    <source>
        <strain evidence="9 10">ATCC 27755</strain>
    </source>
</reference>
<evidence type="ECO:0000256" key="4">
    <source>
        <dbReference type="ARBA" id="ARBA00023015"/>
    </source>
</evidence>
<keyword evidence="6 7" id="KW-0804">Transcription</keyword>
<comment type="similarity">
    <text evidence="7">Belongs to the MraZ family.</text>
</comment>
<dbReference type="GO" id="GO:0000976">
    <property type="term" value="F:transcription cis-regulatory region binding"/>
    <property type="evidence" value="ECO:0007669"/>
    <property type="project" value="TreeGrafter"/>
</dbReference>
<evidence type="ECO:0000256" key="5">
    <source>
        <dbReference type="ARBA" id="ARBA00023125"/>
    </source>
</evidence>
<dbReference type="FunFam" id="3.40.1550.20:FF:000002">
    <property type="entry name" value="Transcriptional regulator MraZ"/>
    <property type="match status" value="1"/>
</dbReference>
<keyword evidence="5 7" id="KW-0238">DNA-binding</keyword>
<evidence type="ECO:0000256" key="6">
    <source>
        <dbReference type="ARBA" id="ARBA00023163"/>
    </source>
</evidence>
<dbReference type="eggNOG" id="COG2001">
    <property type="taxonomic scope" value="Bacteria"/>
</dbReference>
<protein>
    <recommendedName>
        <fullName evidence="1 7">Transcriptional regulator MraZ</fullName>
    </recommendedName>
</protein>
<dbReference type="HAMAP" id="MF_01008">
    <property type="entry name" value="MraZ"/>
    <property type="match status" value="1"/>
</dbReference>
<dbReference type="NCBIfam" id="TIGR00242">
    <property type="entry name" value="division/cell wall cluster transcriptional repressor MraZ"/>
    <property type="match status" value="1"/>
</dbReference>
<dbReference type="InterPro" id="IPR035642">
    <property type="entry name" value="MraZ_N"/>
</dbReference>
<accession>B0G3Q7</accession>
<organism evidence="9 10">
    <name type="scientific">Dorea formicigenerans ATCC 27755</name>
    <dbReference type="NCBI Taxonomy" id="411461"/>
    <lineage>
        <taxon>Bacteria</taxon>
        <taxon>Bacillati</taxon>
        <taxon>Bacillota</taxon>
        <taxon>Clostridia</taxon>
        <taxon>Lachnospirales</taxon>
        <taxon>Lachnospiraceae</taxon>
        <taxon>Dorea</taxon>
    </lineage>
</organism>
<dbReference type="SUPFAM" id="SSF89447">
    <property type="entry name" value="AbrB/MazE/MraZ-like"/>
    <property type="match status" value="1"/>
</dbReference>
<dbReference type="InterPro" id="IPR007159">
    <property type="entry name" value="SpoVT-AbrB_dom"/>
</dbReference>
<dbReference type="PROSITE" id="PS51740">
    <property type="entry name" value="SPOVT_ABRB"/>
    <property type="match status" value="2"/>
</dbReference>
<keyword evidence="4 7" id="KW-0805">Transcription regulation</keyword>
<dbReference type="STRING" id="411461.DORFOR_00883"/>
<dbReference type="GO" id="GO:0005737">
    <property type="term" value="C:cytoplasm"/>
    <property type="evidence" value="ECO:0007669"/>
    <property type="project" value="UniProtKB-UniRule"/>
</dbReference>
<dbReference type="Gene3D" id="3.40.1550.20">
    <property type="entry name" value="Transcriptional regulator MraZ domain"/>
    <property type="match status" value="1"/>
</dbReference>
<evidence type="ECO:0000256" key="2">
    <source>
        <dbReference type="ARBA" id="ARBA00022490"/>
    </source>
</evidence>
<dbReference type="Proteomes" id="UP000005359">
    <property type="component" value="Unassembled WGS sequence"/>
</dbReference>
<dbReference type="CDD" id="cd16320">
    <property type="entry name" value="MraZ_N"/>
    <property type="match status" value="1"/>
</dbReference>
<name>B0G3Q7_9FIRM</name>
<dbReference type="Pfam" id="PF02381">
    <property type="entry name" value="MraZ"/>
    <property type="match status" value="2"/>
</dbReference>
<evidence type="ECO:0000256" key="7">
    <source>
        <dbReference type="HAMAP-Rule" id="MF_01008"/>
    </source>
</evidence>
<proteinExistence type="inferred from homology"/>
<dbReference type="InterPro" id="IPR020603">
    <property type="entry name" value="MraZ_dom"/>
</dbReference>
<dbReference type="EMBL" id="AAXA02000010">
    <property type="protein sequence ID" value="EDR47801.1"/>
    <property type="molecule type" value="Genomic_DNA"/>
</dbReference>
<sequence>MVQSGGDVEKISAMGEKVSFMLKGEYSHNIDAKGRLIIPAKFRDDLGENFVITKGMENCLYVYPEDEWNDFEKKLNALPTTTDKKARAFAYFFQGSAADGELDKQGRTLIPSVLRTYAKLDKEVVFVGMGKRAEIWDKARWDEKNAEVELNIEEIASDMEASGFSI</sequence>
<comment type="caution">
    <text evidence="9">The sequence shown here is derived from an EMBL/GenBank/DDBJ whole genome shotgun (WGS) entry which is preliminary data.</text>
</comment>
<dbReference type="InterPro" id="IPR037914">
    <property type="entry name" value="SpoVT-AbrB_sf"/>
</dbReference>
<comment type="subunit">
    <text evidence="7">Forms oligomers.</text>
</comment>
<feature type="domain" description="SpoVT-AbrB" evidence="8">
    <location>
        <begin position="25"/>
        <end position="67"/>
    </location>
</feature>
<evidence type="ECO:0000259" key="8">
    <source>
        <dbReference type="PROSITE" id="PS51740"/>
    </source>
</evidence>
<feature type="domain" description="SpoVT-AbrB" evidence="8">
    <location>
        <begin position="97"/>
        <end position="140"/>
    </location>
</feature>
<dbReference type="GO" id="GO:0003700">
    <property type="term" value="F:DNA-binding transcription factor activity"/>
    <property type="evidence" value="ECO:0007669"/>
    <property type="project" value="UniProtKB-UniRule"/>
</dbReference>
<dbReference type="GO" id="GO:0009295">
    <property type="term" value="C:nucleoid"/>
    <property type="evidence" value="ECO:0007669"/>
    <property type="project" value="UniProtKB-SubCell"/>
</dbReference>
<dbReference type="InterPro" id="IPR003444">
    <property type="entry name" value="MraZ"/>
</dbReference>
<comment type="subcellular location">
    <subcellularLocation>
        <location evidence="7">Cytoplasm</location>
        <location evidence="7">Nucleoid</location>
    </subcellularLocation>
</comment>
<keyword evidence="3" id="KW-0677">Repeat</keyword>
<keyword evidence="2 7" id="KW-0963">Cytoplasm</keyword>